<dbReference type="AlphaFoldDB" id="A0AAJ7FPA8"/>
<organism evidence="2 3">
    <name type="scientific">Cephus cinctus</name>
    <name type="common">Wheat stem sawfly</name>
    <dbReference type="NCBI Taxonomy" id="211228"/>
    <lineage>
        <taxon>Eukaryota</taxon>
        <taxon>Metazoa</taxon>
        <taxon>Ecdysozoa</taxon>
        <taxon>Arthropoda</taxon>
        <taxon>Hexapoda</taxon>
        <taxon>Insecta</taxon>
        <taxon>Pterygota</taxon>
        <taxon>Neoptera</taxon>
        <taxon>Endopterygota</taxon>
        <taxon>Hymenoptera</taxon>
        <taxon>Cephoidea</taxon>
        <taxon>Cephidae</taxon>
        <taxon>Cephus</taxon>
    </lineage>
</organism>
<dbReference type="Gene3D" id="3.90.1200.10">
    <property type="match status" value="1"/>
</dbReference>
<keyword evidence="2" id="KW-1185">Reference proteome</keyword>
<sequence length="433" mass="50437">MKATMRKPRQLHGDVKVYCLQEEINRGKLTMENSVFRVDADFVKNVLIQNYGSRDVKIMDLQVSQGVNRGDNFLSSMWKISARYEICRNGERVQERVDWMCKFAPEDEASKTAVKEQGIFTTEINMLTRVIPKIEELFGQRLAARAIFASTEEYEVIVMEDLSKEGYILKNRMIGLDREHVLLTLEKLAKLHAGSVYLHESEPELIESFKIGIFNEFTPNGFYKMFQLSLLKLADYFETLRDEWCPRVAKKIRVVAENFEENIKNVYAYDPDEFCVLNHGDCWVNNLLFKETDSGKATDLRMVDYQMSIYGSPAIDIIYVLSTCPIIELRGDHFEIFTEYYLKELRINMEQLGCKKKPLTMEELKKSILKRRIYYVMAALILHPRMVADKSEVEDFSEFLESGISKMNVMKNPSVPQTLRKIVPLMDKMNIFD</sequence>
<dbReference type="PANTHER" id="PTHR11012">
    <property type="entry name" value="PROTEIN KINASE-LIKE DOMAIN-CONTAINING"/>
    <property type="match status" value="1"/>
</dbReference>
<dbReference type="SUPFAM" id="SSF56112">
    <property type="entry name" value="Protein kinase-like (PK-like)"/>
    <property type="match status" value="1"/>
</dbReference>
<feature type="domain" description="CHK kinase-like" evidence="1">
    <location>
        <begin position="157"/>
        <end position="351"/>
    </location>
</feature>
<reference evidence="3" key="1">
    <citation type="submission" date="2025-08" db="UniProtKB">
        <authorList>
            <consortium name="RefSeq"/>
        </authorList>
    </citation>
    <scope>IDENTIFICATION</scope>
</reference>
<dbReference type="Pfam" id="PF02958">
    <property type="entry name" value="EcKL"/>
    <property type="match status" value="1"/>
</dbReference>
<dbReference type="InterPro" id="IPR004119">
    <property type="entry name" value="EcKL"/>
</dbReference>
<dbReference type="GeneID" id="107270775"/>
<dbReference type="InterPro" id="IPR015897">
    <property type="entry name" value="CHK_kinase-like"/>
</dbReference>
<evidence type="ECO:0000313" key="3">
    <source>
        <dbReference type="RefSeq" id="XP_015601585.1"/>
    </source>
</evidence>
<name>A0AAJ7FPA8_CEPCN</name>
<dbReference type="KEGG" id="ccin:107270775"/>
<gene>
    <name evidence="3" type="primary">LOC107270775</name>
</gene>
<dbReference type="RefSeq" id="XP_015601585.1">
    <property type="nucleotide sequence ID" value="XM_015746099.2"/>
</dbReference>
<dbReference type="SMART" id="SM00587">
    <property type="entry name" value="CHK"/>
    <property type="match status" value="1"/>
</dbReference>
<protein>
    <submittedName>
        <fullName evidence="3">Uncharacterized protein LOC107270775 isoform X1</fullName>
    </submittedName>
</protein>
<dbReference type="Proteomes" id="UP000694920">
    <property type="component" value="Unplaced"/>
</dbReference>
<dbReference type="InterPro" id="IPR011009">
    <property type="entry name" value="Kinase-like_dom_sf"/>
</dbReference>
<evidence type="ECO:0000313" key="2">
    <source>
        <dbReference type="Proteomes" id="UP000694920"/>
    </source>
</evidence>
<evidence type="ECO:0000259" key="1">
    <source>
        <dbReference type="SMART" id="SM00587"/>
    </source>
</evidence>
<proteinExistence type="predicted"/>
<accession>A0AAJ7FPA8</accession>
<dbReference type="PANTHER" id="PTHR11012:SF56">
    <property type="entry name" value="CHK KINASE-LIKE DOMAIN-CONTAINING PROTEIN-RELATED"/>
    <property type="match status" value="1"/>
</dbReference>